<accession>W0JN55</accession>
<proteinExistence type="predicted"/>
<dbReference type="Pfam" id="PF13563">
    <property type="entry name" value="2_5_RNA_ligase2"/>
    <property type="match status" value="1"/>
</dbReference>
<dbReference type="Gene3D" id="3.90.1140.10">
    <property type="entry name" value="Cyclic phosphodiesterase"/>
    <property type="match status" value="1"/>
</dbReference>
<organism evidence="1 2">
    <name type="scientific">Halostagnicola larsenii XH-48</name>
    <dbReference type="NCBI Taxonomy" id="797299"/>
    <lineage>
        <taxon>Archaea</taxon>
        <taxon>Methanobacteriati</taxon>
        <taxon>Methanobacteriota</taxon>
        <taxon>Stenosarchaea group</taxon>
        <taxon>Halobacteria</taxon>
        <taxon>Halobacteriales</taxon>
        <taxon>Natrialbaceae</taxon>
        <taxon>Halostagnicola</taxon>
    </lineage>
</organism>
<dbReference type="GeneID" id="25143952"/>
<evidence type="ECO:0000313" key="1">
    <source>
        <dbReference type="EMBL" id="AHF98407.1"/>
    </source>
</evidence>
<dbReference type="OrthoDB" id="200286at2157"/>
<dbReference type="HOGENOM" id="CLU_135999_0_0_2"/>
<sequence length="166" mass="18324">MYSVNVPVPGQARQLATELYPSLRAFETIRENHSMVLKRLGDQAHISQLQHRVNRALEGTAPVEARIVGIEYFSDPPLGTAPVVYLAVESPGLESIHRELLDAFDPVDGLEGPEYVPHITLARGGSLEDATQLASRDLEPIEWTVDGLEFWNGTEKVPVSRVPLSM</sequence>
<dbReference type="EMBL" id="CP007055">
    <property type="protein sequence ID" value="AHF98407.1"/>
    <property type="molecule type" value="Genomic_DNA"/>
</dbReference>
<evidence type="ECO:0000313" key="2">
    <source>
        <dbReference type="Proteomes" id="UP000019024"/>
    </source>
</evidence>
<keyword evidence="2" id="KW-1185">Reference proteome</keyword>
<dbReference type="STRING" id="797299.HALLA_05455"/>
<protein>
    <submittedName>
        <fullName evidence="1">Phosphoesterase</fullName>
    </submittedName>
</protein>
<name>W0JN55_9EURY</name>
<dbReference type="PATRIC" id="fig|797299.3.peg.152"/>
<dbReference type="RefSeq" id="WP_049951593.1">
    <property type="nucleotide sequence ID" value="NZ_CP007055.1"/>
</dbReference>
<dbReference type="SUPFAM" id="SSF55144">
    <property type="entry name" value="LigT-like"/>
    <property type="match status" value="1"/>
</dbReference>
<gene>
    <name evidence="1" type="ORF">HALLA_05455</name>
</gene>
<dbReference type="KEGG" id="hlr:HALLA_05455"/>
<dbReference type="InterPro" id="IPR009097">
    <property type="entry name" value="Cyclic_Pdiesterase"/>
</dbReference>
<dbReference type="AlphaFoldDB" id="W0JN55"/>
<reference evidence="1 2" key="1">
    <citation type="submission" date="2014-01" db="EMBL/GenBank/DDBJ databases">
        <authorList>
            <consortium name="DOE Joint Genome Institute"/>
            <person name="Anderson I."/>
            <person name="Huntemann M."/>
            <person name="Han J."/>
            <person name="Chen A."/>
            <person name="Kyrpides N."/>
            <person name="Mavromatis K."/>
            <person name="Markowitz V."/>
            <person name="Palaniappan K."/>
            <person name="Ivanova N."/>
            <person name="Schaumberg A."/>
            <person name="Pati A."/>
            <person name="Liolios K."/>
            <person name="Nordberg H.P."/>
            <person name="Cantor M.N."/>
            <person name="Hua S.X."/>
            <person name="Woyke T."/>
        </authorList>
    </citation>
    <scope>NUCLEOTIDE SEQUENCE [LARGE SCALE GENOMIC DNA]</scope>
    <source>
        <strain evidence="1 2">XH-48</strain>
    </source>
</reference>
<dbReference type="Proteomes" id="UP000019024">
    <property type="component" value="Chromosome"/>
</dbReference>
<dbReference type="eggNOG" id="arCOG01738">
    <property type="taxonomic scope" value="Archaea"/>
</dbReference>